<dbReference type="AlphaFoldDB" id="A0AAU7DUH1"/>
<accession>A0AAU7DUH1</accession>
<sequence>MKTAIFTAPDTRARKGPAHGYPCRPYGWHNKLAGQSVAVSQDYVKLNGDKWAQIYSSADRESDTETPIGVTGTIAWERDGRHVFVQWDLTGSITGDTLVAVWPVKLRPKQIIAGIEYQYGGGDKNPTYLSTNALRIPSQTGVTRRVGHASYMI</sequence>
<gene>
    <name evidence="1" type="ORF">V5R04_15645</name>
</gene>
<protein>
    <submittedName>
        <fullName evidence="1">Uncharacterized protein</fullName>
    </submittedName>
</protein>
<name>A0AAU7DUH1_9MICO</name>
<reference evidence="1" key="1">
    <citation type="submission" date="2024-02" db="EMBL/GenBank/DDBJ databases">
        <title>Tomenella chthoni gen. nov. sp. nov., a member of the family Jonesiaceae isolated from bat guano.</title>
        <authorList>
            <person name="Miller S.L."/>
            <person name="King J."/>
            <person name="Sankaranarayanan K."/>
            <person name="Lawson P.A."/>
        </authorList>
    </citation>
    <scope>NUCLEOTIDE SEQUENCE</scope>
    <source>
        <strain evidence="1">BS-20</strain>
    </source>
</reference>
<organism evidence="1">
    <name type="scientific">Jonesiaceae bacterium BS-20</name>
    <dbReference type="NCBI Taxonomy" id="3120821"/>
    <lineage>
        <taxon>Bacteria</taxon>
        <taxon>Bacillati</taxon>
        <taxon>Actinomycetota</taxon>
        <taxon>Actinomycetes</taxon>
        <taxon>Micrococcales</taxon>
        <taxon>Jonesiaceae</taxon>
    </lineage>
</organism>
<evidence type="ECO:0000313" key="1">
    <source>
        <dbReference type="EMBL" id="XBH21619.1"/>
    </source>
</evidence>
<proteinExistence type="predicted"/>
<dbReference type="EMBL" id="CP146203">
    <property type="protein sequence ID" value="XBH21619.1"/>
    <property type="molecule type" value="Genomic_DNA"/>
</dbReference>